<accession>J0RNY2</accession>
<gene>
    <name evidence="1" type="ORF">MEE_00071</name>
</gene>
<evidence type="ECO:0000313" key="1">
    <source>
        <dbReference type="EMBL" id="EJF97359.1"/>
    </source>
</evidence>
<evidence type="ECO:0000313" key="2">
    <source>
        <dbReference type="Proteomes" id="UP000008941"/>
    </source>
</evidence>
<protein>
    <submittedName>
        <fullName evidence="1">Uncharacterized protein</fullName>
    </submittedName>
</protein>
<feature type="non-terminal residue" evidence="1">
    <location>
        <position position="45"/>
    </location>
</feature>
<sequence length="45" mass="5086">MNFTVFTQLFNKIDQITKTYVTDISSKAIVTITPFVTIGLTITFL</sequence>
<dbReference type="Proteomes" id="UP000008941">
    <property type="component" value="Unassembled WGS sequence"/>
</dbReference>
<comment type="caution">
    <text evidence="1">The sequence shown here is derived from an EMBL/GenBank/DDBJ whole genome shotgun (WGS) entry which is preliminary data.</text>
</comment>
<dbReference type="AlphaFoldDB" id="J0RNY2"/>
<organism evidence="1 2">
    <name type="scientific">Bartonella elizabethae F9251 = ATCC 49927</name>
    <dbReference type="NCBI Taxonomy" id="1094555"/>
    <lineage>
        <taxon>Bacteria</taxon>
        <taxon>Pseudomonadati</taxon>
        <taxon>Pseudomonadota</taxon>
        <taxon>Alphaproteobacteria</taxon>
        <taxon>Hyphomicrobiales</taxon>
        <taxon>Bartonellaceae</taxon>
        <taxon>Bartonella</taxon>
    </lineage>
</organism>
<reference evidence="1 2" key="1">
    <citation type="submission" date="2012-03" db="EMBL/GenBank/DDBJ databases">
        <title>The Genome Sequence of Bartonella elizabethae F9251.</title>
        <authorList>
            <consortium name="The Broad Institute Genome Sequencing Platform"/>
            <consortium name="The Broad Institute Genome Sequencing Center for Infectious Disease"/>
            <person name="Feldgarden M."/>
            <person name="Kirby J."/>
            <person name="Kosoy M."/>
            <person name="Birtles R."/>
            <person name="Probert W.S."/>
            <person name="Chiaraviglio L."/>
            <person name="Young S.K."/>
            <person name="Zeng Q."/>
            <person name="Gargeya S."/>
            <person name="Fitzgerald M."/>
            <person name="Haas B."/>
            <person name="Abouelleil A."/>
            <person name="Alvarado L."/>
            <person name="Arachchi H.M."/>
            <person name="Berlin A."/>
            <person name="Chapman S.B."/>
            <person name="Gearin G."/>
            <person name="Goldberg J."/>
            <person name="Griggs A."/>
            <person name="Gujja S."/>
            <person name="Hansen M."/>
            <person name="Heiman D."/>
            <person name="Howarth C."/>
            <person name="Larimer J."/>
            <person name="Lui A."/>
            <person name="MacDonald P.J.P."/>
            <person name="McCowen C."/>
            <person name="Montmayeur A."/>
            <person name="Murphy C."/>
            <person name="Neiman D."/>
            <person name="Pearson M."/>
            <person name="Priest M."/>
            <person name="Roberts A."/>
            <person name="Saif S."/>
            <person name="Shea T."/>
            <person name="Sisk P."/>
            <person name="Stolte C."/>
            <person name="Sykes S."/>
            <person name="Wortman J."/>
            <person name="Nusbaum C."/>
            <person name="Birren B."/>
        </authorList>
    </citation>
    <scope>NUCLEOTIDE SEQUENCE [LARGE SCALE GENOMIC DNA]</scope>
    <source>
        <strain evidence="1 2">F9251</strain>
    </source>
</reference>
<name>J0RNY2_BAREL</name>
<dbReference type="EMBL" id="AIMF01000002">
    <property type="protein sequence ID" value="EJF97359.1"/>
    <property type="molecule type" value="Genomic_DNA"/>
</dbReference>
<dbReference type="HOGENOM" id="CLU_217730_0_0_5"/>
<proteinExistence type="predicted"/>
<dbReference type="STRING" id="807.GCA_002022705_01507"/>